<feature type="domain" description="SRCR" evidence="7">
    <location>
        <begin position="26"/>
        <end position="124"/>
    </location>
</feature>
<dbReference type="SUPFAM" id="SSF56487">
    <property type="entry name" value="SRCR-like"/>
    <property type="match status" value="1"/>
</dbReference>
<dbReference type="FunFam" id="3.10.250.10:FF:000011">
    <property type="entry name" value="Scavenger receptor class A member 5"/>
    <property type="match status" value="1"/>
</dbReference>
<evidence type="ECO:0000256" key="3">
    <source>
        <dbReference type="ARBA" id="ARBA00023180"/>
    </source>
</evidence>
<feature type="disulfide bond" evidence="4">
    <location>
        <begin position="93"/>
        <end position="103"/>
    </location>
</feature>
<keyword evidence="3" id="KW-0325">Glycoprotein</keyword>
<keyword evidence="5" id="KW-1133">Transmembrane helix</keyword>
<keyword evidence="9" id="KW-1185">Reference proteome</keyword>
<dbReference type="PANTHER" id="PTHR16311">
    <property type="entry name" value="THROMBOSPONDIN TYPE I DOMAIN-CONTAINING 1"/>
    <property type="match status" value="1"/>
</dbReference>
<keyword evidence="5" id="KW-0472">Membrane</keyword>
<dbReference type="Proteomes" id="UP000596742">
    <property type="component" value="Unassembled WGS sequence"/>
</dbReference>
<dbReference type="AlphaFoldDB" id="A0A8B6E6I6"/>
<keyword evidence="1" id="KW-0677">Repeat</keyword>
<dbReference type="FunFam" id="2.20.100.10:FF:000007">
    <property type="entry name" value="Thrombospondin 1"/>
    <property type="match status" value="2"/>
</dbReference>
<dbReference type="Pfam" id="PF00090">
    <property type="entry name" value="TSP_1"/>
    <property type="match status" value="6"/>
</dbReference>
<gene>
    <name evidence="8" type="ORF">MGAL_10B042517</name>
</gene>
<sequence length="660" mass="72189">MWILLLKSTTLFICALIAEGQDDGDLRLVGGNNPEEGRLEIYHSFTWGTICDDSFGTPDAIVACRQLGYRTPTATFYTEGGGTDPIWLDNMGCDGTERKIYQCSHPGWTSHNCGHDEDVGINCTGNYQTVISPIFPTVKGNWGSWTSWTTCSATCDSGFKTKNRLCNNPVPSSNGLYCNGKSFELLECSTARCRVNGNWGSWSGWTTCSASCDSGLKTRKRLCNNPVPSSSGSYCYGETFEVLKCSTARCRVNGNWGHCQAGQRVVLVVILALKTESLLNNPVPSSSGSYCYGETFEVLKCSTARCRVDGIWGSWNLWSVCNATCGGGVKKRTRYCNNPCPSAGGSTCSGMAKETLLCAENNCPVNGDWSVWQVWSVCSSSCGVGIKRRTRLCDNPTPSYGGRLCNGNTLDVDSCNIHECPVDGDWSGWSSWNICSATCNGGIQDRNRKCDDPQPSNGGISCKGTPIESRPCHILDCEIDGQWGTWQEWEVCNTTCGNGTQQRLRKCDSPSPYFDGSECMGLDFDIKPCYQGICPDVQVQPKEYTPNLVSPVILGIGAAVCIVITAVITCISLFVFRRFRPEKRMRNGSNTENLLELKATSQQNDYDCDEPNDLYDTCNDENIVSGNTQIAADKIETGANAKIPFNADHEDNVYENLKIA</sequence>
<reference evidence="8" key="1">
    <citation type="submission" date="2018-11" db="EMBL/GenBank/DDBJ databases">
        <authorList>
            <person name="Alioto T."/>
            <person name="Alioto T."/>
        </authorList>
    </citation>
    <scope>NUCLEOTIDE SEQUENCE</scope>
</reference>
<dbReference type="PROSITE" id="PS50092">
    <property type="entry name" value="TSP1"/>
    <property type="match status" value="6"/>
</dbReference>
<dbReference type="Gene3D" id="2.20.100.10">
    <property type="entry name" value="Thrombospondin type-1 (TSP1) repeat"/>
    <property type="match status" value="6"/>
</dbReference>
<comment type="caution">
    <text evidence="8">The sequence shown here is derived from an EMBL/GenBank/DDBJ whole genome shotgun (WGS) entry which is preliminary data.</text>
</comment>
<dbReference type="InterPro" id="IPR036772">
    <property type="entry name" value="SRCR-like_dom_sf"/>
</dbReference>
<dbReference type="InterPro" id="IPR036383">
    <property type="entry name" value="TSP1_rpt_sf"/>
</dbReference>
<evidence type="ECO:0000313" key="9">
    <source>
        <dbReference type="Proteomes" id="UP000596742"/>
    </source>
</evidence>
<keyword evidence="5" id="KW-0812">Transmembrane</keyword>
<keyword evidence="6" id="KW-0732">Signal</keyword>
<dbReference type="PRINTS" id="PR01705">
    <property type="entry name" value="TSP1REPEAT"/>
</dbReference>
<dbReference type="SMART" id="SM00202">
    <property type="entry name" value="SR"/>
    <property type="match status" value="1"/>
</dbReference>
<evidence type="ECO:0000259" key="7">
    <source>
        <dbReference type="PROSITE" id="PS50287"/>
    </source>
</evidence>
<dbReference type="PROSITE" id="PS00420">
    <property type="entry name" value="SRCR_1"/>
    <property type="match status" value="1"/>
</dbReference>
<proteinExistence type="predicted"/>
<dbReference type="PANTHER" id="PTHR16311:SF3">
    <property type="entry name" value="THROMBOSPONDIN TYPE-1 DOMAIN-CONTAINING PROTEIN 1"/>
    <property type="match status" value="1"/>
</dbReference>
<keyword evidence="2 4" id="KW-1015">Disulfide bond</keyword>
<feature type="transmembrane region" description="Helical" evidence="5">
    <location>
        <begin position="552"/>
        <end position="576"/>
    </location>
</feature>
<dbReference type="SUPFAM" id="SSF82895">
    <property type="entry name" value="TSP-1 type 1 repeat"/>
    <property type="match status" value="6"/>
</dbReference>
<dbReference type="InterPro" id="IPR001190">
    <property type="entry name" value="SRCR"/>
</dbReference>
<dbReference type="PROSITE" id="PS50287">
    <property type="entry name" value="SRCR_2"/>
    <property type="match status" value="1"/>
</dbReference>
<dbReference type="FunFam" id="2.20.100.10:FF:000002">
    <property type="entry name" value="Unc-5 netrin receptor C"/>
    <property type="match status" value="1"/>
</dbReference>
<dbReference type="PRINTS" id="PR00258">
    <property type="entry name" value="SPERACTRCPTR"/>
</dbReference>
<evidence type="ECO:0000313" key="8">
    <source>
        <dbReference type="EMBL" id="VDI29942.1"/>
    </source>
</evidence>
<feature type="chain" id="PRO_5032350084" description="SRCR domain-containing protein" evidence="6">
    <location>
        <begin position="21"/>
        <end position="660"/>
    </location>
</feature>
<dbReference type="SMART" id="SM00209">
    <property type="entry name" value="TSP1"/>
    <property type="match status" value="6"/>
</dbReference>
<dbReference type="GO" id="GO:0071944">
    <property type="term" value="C:cell periphery"/>
    <property type="evidence" value="ECO:0007669"/>
    <property type="project" value="TreeGrafter"/>
</dbReference>
<evidence type="ECO:0000256" key="6">
    <source>
        <dbReference type="SAM" id="SignalP"/>
    </source>
</evidence>
<evidence type="ECO:0000256" key="5">
    <source>
        <dbReference type="SAM" id="Phobius"/>
    </source>
</evidence>
<accession>A0A8B6E6I6</accession>
<feature type="signal peptide" evidence="6">
    <location>
        <begin position="1"/>
        <end position="20"/>
    </location>
</feature>
<evidence type="ECO:0000256" key="4">
    <source>
        <dbReference type="PROSITE-ProRule" id="PRU00196"/>
    </source>
</evidence>
<comment type="caution">
    <text evidence="4">Lacks conserved residue(s) required for the propagation of feature annotation.</text>
</comment>
<dbReference type="GO" id="GO:0016020">
    <property type="term" value="C:membrane"/>
    <property type="evidence" value="ECO:0007669"/>
    <property type="project" value="InterPro"/>
</dbReference>
<dbReference type="OrthoDB" id="5985519at2759"/>
<organism evidence="8 9">
    <name type="scientific">Mytilus galloprovincialis</name>
    <name type="common">Mediterranean mussel</name>
    <dbReference type="NCBI Taxonomy" id="29158"/>
    <lineage>
        <taxon>Eukaryota</taxon>
        <taxon>Metazoa</taxon>
        <taxon>Spiralia</taxon>
        <taxon>Lophotrochozoa</taxon>
        <taxon>Mollusca</taxon>
        <taxon>Bivalvia</taxon>
        <taxon>Autobranchia</taxon>
        <taxon>Pteriomorphia</taxon>
        <taxon>Mytilida</taxon>
        <taxon>Mytiloidea</taxon>
        <taxon>Mytilidae</taxon>
        <taxon>Mytilinae</taxon>
        <taxon>Mytilus</taxon>
    </lineage>
</organism>
<name>A0A8B6E6I6_MYTGA</name>
<evidence type="ECO:0000256" key="2">
    <source>
        <dbReference type="ARBA" id="ARBA00023157"/>
    </source>
</evidence>
<dbReference type="EMBL" id="UYJE01004638">
    <property type="protein sequence ID" value="VDI29942.1"/>
    <property type="molecule type" value="Genomic_DNA"/>
</dbReference>
<dbReference type="Gene3D" id="3.10.250.10">
    <property type="entry name" value="SRCR-like domain"/>
    <property type="match status" value="1"/>
</dbReference>
<dbReference type="InterPro" id="IPR038877">
    <property type="entry name" value="THSD1"/>
</dbReference>
<protein>
    <recommendedName>
        <fullName evidence="7">SRCR domain-containing protein</fullName>
    </recommendedName>
</protein>
<dbReference type="FunFam" id="2.20.100.10:FF:000001">
    <property type="entry name" value="semaphorin-5A isoform X1"/>
    <property type="match status" value="3"/>
</dbReference>
<dbReference type="Pfam" id="PF00530">
    <property type="entry name" value="SRCR"/>
    <property type="match status" value="1"/>
</dbReference>
<dbReference type="InterPro" id="IPR000884">
    <property type="entry name" value="TSP1_rpt"/>
</dbReference>
<evidence type="ECO:0000256" key="1">
    <source>
        <dbReference type="ARBA" id="ARBA00022737"/>
    </source>
</evidence>